<feature type="chain" id="PRO_5045254090" evidence="2">
    <location>
        <begin position="23"/>
        <end position="271"/>
    </location>
</feature>
<organism evidence="4 5">
    <name type="scientific">Gemmata algarum</name>
    <dbReference type="NCBI Taxonomy" id="2975278"/>
    <lineage>
        <taxon>Bacteria</taxon>
        <taxon>Pseudomonadati</taxon>
        <taxon>Planctomycetota</taxon>
        <taxon>Planctomycetia</taxon>
        <taxon>Gemmatales</taxon>
        <taxon>Gemmataceae</taxon>
        <taxon>Gemmata</taxon>
    </lineage>
</organism>
<keyword evidence="5" id="KW-1185">Reference proteome</keyword>
<dbReference type="RefSeq" id="WP_320687694.1">
    <property type="nucleotide sequence ID" value="NZ_JAXBLV010000190.1"/>
</dbReference>
<accession>A0ABU5F360</accession>
<evidence type="ECO:0000256" key="1">
    <source>
        <dbReference type="SAM" id="MobiDB-lite"/>
    </source>
</evidence>
<feature type="compositionally biased region" description="Gly residues" evidence="1">
    <location>
        <begin position="194"/>
        <end position="240"/>
    </location>
</feature>
<name>A0ABU5F360_9BACT</name>
<dbReference type="Pfam" id="PF07589">
    <property type="entry name" value="PEP-CTERM"/>
    <property type="match status" value="1"/>
</dbReference>
<comment type="caution">
    <text evidence="4">The sequence shown here is derived from an EMBL/GenBank/DDBJ whole genome shotgun (WGS) entry which is preliminary data.</text>
</comment>
<evidence type="ECO:0000313" key="5">
    <source>
        <dbReference type="Proteomes" id="UP001272242"/>
    </source>
</evidence>
<feature type="region of interest" description="Disordered" evidence="1">
    <location>
        <begin position="165"/>
        <end position="253"/>
    </location>
</feature>
<dbReference type="InterPro" id="IPR013424">
    <property type="entry name" value="Ice-binding_C"/>
</dbReference>
<evidence type="ECO:0000256" key="2">
    <source>
        <dbReference type="SAM" id="SignalP"/>
    </source>
</evidence>
<proteinExistence type="predicted"/>
<evidence type="ECO:0000313" key="4">
    <source>
        <dbReference type="EMBL" id="MDY3561252.1"/>
    </source>
</evidence>
<feature type="signal peptide" evidence="2">
    <location>
        <begin position="1"/>
        <end position="22"/>
    </location>
</feature>
<gene>
    <name evidence="4" type="ORF">R5W23_002527</name>
</gene>
<feature type="region of interest" description="Disordered" evidence="1">
    <location>
        <begin position="110"/>
        <end position="135"/>
    </location>
</feature>
<feature type="compositionally biased region" description="Low complexity" evidence="1">
    <location>
        <begin position="123"/>
        <end position="135"/>
    </location>
</feature>
<dbReference type="Proteomes" id="UP001272242">
    <property type="component" value="Unassembled WGS sequence"/>
</dbReference>
<evidence type="ECO:0000259" key="3">
    <source>
        <dbReference type="Pfam" id="PF07589"/>
    </source>
</evidence>
<feature type="compositionally biased region" description="Polar residues" evidence="1">
    <location>
        <begin position="165"/>
        <end position="174"/>
    </location>
</feature>
<dbReference type="NCBIfam" id="TIGR02595">
    <property type="entry name" value="PEP_CTERM"/>
    <property type="match status" value="1"/>
</dbReference>
<dbReference type="PROSITE" id="PS51257">
    <property type="entry name" value="PROKAR_LIPOPROTEIN"/>
    <property type="match status" value="1"/>
</dbReference>
<feature type="domain" description="Ice-binding protein C-terminal" evidence="3">
    <location>
        <begin position="242"/>
        <end position="267"/>
    </location>
</feature>
<dbReference type="EMBL" id="JAXBLV010000190">
    <property type="protein sequence ID" value="MDY3561252.1"/>
    <property type="molecule type" value="Genomic_DNA"/>
</dbReference>
<keyword evidence="2" id="KW-0732">Signal</keyword>
<protein>
    <submittedName>
        <fullName evidence="4">PEP-CTERM sorting domain-containing protein</fullName>
    </submittedName>
</protein>
<reference evidence="5" key="1">
    <citation type="journal article" date="2023" name="Mar. Drugs">
        <title>Gemmata algarum, a Novel Planctomycete Isolated from an Algal Mat, Displays Antimicrobial Activity.</title>
        <authorList>
            <person name="Kumar G."/>
            <person name="Kallscheuer N."/>
            <person name="Kashif M."/>
            <person name="Ahamad S."/>
            <person name="Jagadeeshwari U."/>
            <person name="Pannikurungottu S."/>
            <person name="Haufschild T."/>
            <person name="Kabuu M."/>
            <person name="Sasikala C."/>
            <person name="Jogler C."/>
            <person name="Ramana C."/>
        </authorList>
    </citation>
    <scope>NUCLEOTIDE SEQUENCE [LARGE SCALE GENOMIC DNA]</scope>
    <source>
        <strain evidence="5">JC673</strain>
    </source>
</reference>
<sequence length="271" mass="25678">MRRATAWIVVVGVACLGTPASAAAETIDGFWVSIASGVAGSSTATGYQDLWFETPHGPPPVAVTQWTGGNVEATTGGGSSFFTGGAVPVVLPTTDGYAYLAGGAKPSDLSDALKRQTSGGQGLATAAPDATATTPPANAALLSANLGDPDASGGRALTVTLTDAASNPIGTGTVTVPDGGWWVIGLGPGTKEQSGGGDGGNNGGGNNGGGNNGGGDGGGNNGGGNNGGGNNGGGDGGGGPVATPEPATGVLLGIGGLGAAGWRLVKRRRGN</sequence>